<evidence type="ECO:0000313" key="8">
    <source>
        <dbReference type="EMBL" id="OEJ75539.1"/>
    </source>
</evidence>
<dbReference type="PANTHER" id="PTHR30518">
    <property type="entry name" value="ENDOLYTIC MUREIN TRANSGLYCOSYLASE"/>
    <property type="match status" value="1"/>
</dbReference>
<evidence type="ECO:0000256" key="5">
    <source>
        <dbReference type="ARBA" id="ARBA00023239"/>
    </source>
</evidence>
<dbReference type="HAMAP" id="MF_02065">
    <property type="entry name" value="MltG"/>
    <property type="match status" value="1"/>
</dbReference>
<dbReference type="PANTHER" id="PTHR30518:SF2">
    <property type="entry name" value="ENDOLYTIC MUREIN TRANSGLYCOSYLASE"/>
    <property type="match status" value="1"/>
</dbReference>
<reference evidence="8" key="1">
    <citation type="submission" date="2016-09" db="EMBL/GenBank/DDBJ databases">
        <title>Draft genome of thermotolerant cyanobacterium Desertifilum sp. strain IPPAS B-1220.</title>
        <authorList>
            <person name="Sinetova M.A."/>
            <person name="Bolakhan K."/>
            <person name="Zayadan B.K."/>
            <person name="Mironov K.S."/>
            <person name="Ustinova V."/>
            <person name="Kupriyanova E.V."/>
            <person name="Sidorov R.A."/>
            <person name="Skrypnik A.N."/>
            <person name="Gogoleva N.E."/>
            <person name="Gogolev Y.V."/>
            <person name="Los D.A."/>
        </authorList>
    </citation>
    <scope>NUCLEOTIDE SEQUENCE [LARGE SCALE GENOMIC DNA]</scope>
    <source>
        <strain evidence="8">IPPAS B-1220</strain>
    </source>
</reference>
<dbReference type="GO" id="GO:0009252">
    <property type="term" value="P:peptidoglycan biosynthetic process"/>
    <property type="evidence" value="ECO:0007669"/>
    <property type="project" value="UniProtKB-UniRule"/>
</dbReference>
<comment type="subcellular location">
    <subcellularLocation>
        <location evidence="7">Cell membrane</location>
        <topology evidence="7">Single-pass membrane protein</topology>
    </subcellularLocation>
</comment>
<keyword evidence="2 7" id="KW-0812">Transmembrane</keyword>
<keyword evidence="1 7" id="KW-1003">Cell membrane</keyword>
<dbReference type="NCBIfam" id="TIGR00247">
    <property type="entry name" value="endolytic transglycosylase MltG"/>
    <property type="match status" value="1"/>
</dbReference>
<evidence type="ECO:0000256" key="2">
    <source>
        <dbReference type="ARBA" id="ARBA00022692"/>
    </source>
</evidence>
<evidence type="ECO:0000256" key="7">
    <source>
        <dbReference type="HAMAP-Rule" id="MF_02065"/>
    </source>
</evidence>
<feature type="transmembrane region" description="Helical" evidence="7">
    <location>
        <begin position="12"/>
        <end position="32"/>
    </location>
</feature>
<gene>
    <name evidence="7" type="primary">mltG</name>
    <name evidence="8" type="ORF">BH720_09150</name>
</gene>
<dbReference type="Pfam" id="PF02618">
    <property type="entry name" value="YceG"/>
    <property type="match status" value="1"/>
</dbReference>
<dbReference type="Gene3D" id="3.30.1490.480">
    <property type="entry name" value="Endolytic murein transglycosylase"/>
    <property type="match status" value="1"/>
</dbReference>
<dbReference type="OrthoDB" id="9814591at2"/>
<dbReference type="GO" id="GO:0008932">
    <property type="term" value="F:lytic endotransglycosylase activity"/>
    <property type="evidence" value="ECO:0007669"/>
    <property type="project" value="UniProtKB-UniRule"/>
</dbReference>
<name>A0A1E5QLI7_9CYAN</name>
<keyword evidence="3 7" id="KW-1133">Transmembrane helix</keyword>
<protein>
    <recommendedName>
        <fullName evidence="7">Endolytic murein transglycosylase</fullName>
        <ecNumber evidence="7">4.2.2.29</ecNumber>
    </recommendedName>
    <alternativeName>
        <fullName evidence="7">Peptidoglycan lytic transglycosylase</fullName>
    </alternativeName>
    <alternativeName>
        <fullName evidence="7">Peptidoglycan polymerization terminase</fullName>
    </alternativeName>
</protein>
<dbReference type="EMBL" id="MJGC01000049">
    <property type="protein sequence ID" value="OEJ75539.1"/>
    <property type="molecule type" value="Genomic_DNA"/>
</dbReference>
<comment type="catalytic activity">
    <reaction evidence="7">
        <text>a peptidoglycan chain = a peptidoglycan chain with N-acetyl-1,6-anhydromuramyl-[peptide] at the reducing end + a peptidoglycan chain with N-acetylglucosamine at the non-reducing end.</text>
        <dbReference type="EC" id="4.2.2.29"/>
    </reaction>
</comment>
<dbReference type="STRING" id="1781255.BH720_09150"/>
<dbReference type="InterPro" id="IPR003770">
    <property type="entry name" value="MLTG-like"/>
</dbReference>
<feature type="site" description="Important for catalytic activity" evidence="7">
    <location>
        <position position="240"/>
    </location>
</feature>
<dbReference type="GO" id="GO:0071555">
    <property type="term" value="P:cell wall organization"/>
    <property type="evidence" value="ECO:0007669"/>
    <property type="project" value="UniProtKB-KW"/>
</dbReference>
<dbReference type="GO" id="GO:0005886">
    <property type="term" value="C:plasma membrane"/>
    <property type="evidence" value="ECO:0007669"/>
    <property type="project" value="UniProtKB-SubCell"/>
</dbReference>
<evidence type="ECO:0000256" key="4">
    <source>
        <dbReference type="ARBA" id="ARBA00023136"/>
    </source>
</evidence>
<accession>A0A1E5QLI7</accession>
<comment type="similarity">
    <text evidence="7">Belongs to the transglycosylase MltG family.</text>
</comment>
<comment type="function">
    <text evidence="7">Functions as a peptidoglycan terminase that cleaves nascent peptidoglycan strands endolytically to terminate their elongation.</text>
</comment>
<comment type="caution">
    <text evidence="8">The sequence shown here is derived from an EMBL/GenBank/DDBJ whole genome shotgun (WGS) entry which is preliminary data.</text>
</comment>
<sequence length="372" mass="41904">MTVASRLSKWSFYLIFFPAVLGIVGWQGWSWWSWAKAPVQLPGSNLEEATIQVQIPLGTSIEQIGRDLEAIGVIRSASAWNLWARWLRLRARMAPETRGEFQAGTYALSQAESLSEIASKIWAGEVVQLSYTIPEGWSLKQMAEYFEARGFFSAEAFLAATRQIPDDDFVWLPPNLPHLEGFLYPDTYQLADGVLTPELVIRQMLYQFEQVALPIYEQRQGQTNLSLLEWVTLGSIVEKESVVAEERGLIAGVFTQRLQRGMRLEADPTVEYGLGIRQTQEQPLTLRQVQTPSEYNTYLNAGLPPTPIASPGVASLEATLNPAATDYLFFMARYDGTHIFSRTLEEHNRAIAQVERELSNRQPQAGNELTTE</sequence>
<evidence type="ECO:0000256" key="1">
    <source>
        <dbReference type="ARBA" id="ARBA00022475"/>
    </source>
</evidence>
<organism evidence="8">
    <name type="scientific">Desertifilum tharense IPPAS B-1220</name>
    <dbReference type="NCBI Taxonomy" id="1781255"/>
    <lineage>
        <taxon>Bacteria</taxon>
        <taxon>Bacillati</taxon>
        <taxon>Cyanobacteriota</taxon>
        <taxon>Cyanophyceae</taxon>
        <taxon>Desertifilales</taxon>
        <taxon>Desertifilaceae</taxon>
        <taxon>Desertifilum</taxon>
    </lineage>
</organism>
<dbReference type="EC" id="4.2.2.29" evidence="7"/>
<dbReference type="RefSeq" id="WP_069966883.1">
    <property type="nucleotide sequence ID" value="NZ_CM124774.1"/>
</dbReference>
<keyword evidence="4 7" id="KW-0472">Membrane</keyword>
<keyword evidence="5 7" id="KW-0456">Lyase</keyword>
<evidence type="ECO:0000256" key="3">
    <source>
        <dbReference type="ARBA" id="ARBA00022989"/>
    </source>
</evidence>
<evidence type="ECO:0000256" key="6">
    <source>
        <dbReference type="ARBA" id="ARBA00023316"/>
    </source>
</evidence>
<dbReference type="CDD" id="cd08010">
    <property type="entry name" value="MltG_like"/>
    <property type="match status" value="1"/>
</dbReference>
<keyword evidence="6 7" id="KW-0961">Cell wall biogenesis/degradation</keyword>
<dbReference type="Gene3D" id="3.30.160.60">
    <property type="entry name" value="Classic Zinc Finger"/>
    <property type="match status" value="1"/>
</dbReference>
<proteinExistence type="inferred from homology"/>
<dbReference type="AlphaFoldDB" id="A0A1E5QLI7"/>